<dbReference type="AlphaFoldDB" id="A0AAD4LR28"/>
<evidence type="ECO:0000313" key="3">
    <source>
        <dbReference type="Proteomes" id="UP001201163"/>
    </source>
</evidence>
<proteinExistence type="predicted"/>
<evidence type="ECO:0000313" key="2">
    <source>
        <dbReference type="EMBL" id="KAH9001007.1"/>
    </source>
</evidence>
<sequence>MRLSKSTLSNFEDVFHQVFASISFSVTTSNSSRLIFLVSLCFTALIVSLLLFRGFVRNPSFSATPPDFSVLQRILVPTSSRWGLSSSQLVARSRVSSHRTIWLSLDALVHCIISGDVELRHPPRDLPDLLRSSVLVDGSDVRLYVHLFHRFHAILWTILARFFDPGMPLANAQSAYGRSLDFFDLDFVPHRKLKIVIRHLTSSVRQGVPTSLLLTTKAQGLSMFDPRFTITALFFRPPRTTLPFTTSLSTVLTLLGTHGGDISVLSVDNISVRYAESLFGAANTLCNDSDIRGKFISRNSLVGWRRECLHGVWEAALLKAGLLVKWKITFRKN</sequence>
<protein>
    <submittedName>
        <fullName evidence="2">Uncharacterized protein</fullName>
    </submittedName>
</protein>
<comment type="caution">
    <text evidence="2">The sequence shown here is derived from an EMBL/GenBank/DDBJ whole genome shotgun (WGS) entry which is preliminary data.</text>
</comment>
<keyword evidence="1" id="KW-1133">Transmembrane helix</keyword>
<accession>A0AAD4LR28</accession>
<keyword evidence="1" id="KW-0812">Transmembrane</keyword>
<keyword evidence="1" id="KW-0472">Membrane</keyword>
<organism evidence="2 3">
    <name type="scientific">Lactarius akahatsu</name>
    <dbReference type="NCBI Taxonomy" id="416441"/>
    <lineage>
        <taxon>Eukaryota</taxon>
        <taxon>Fungi</taxon>
        <taxon>Dikarya</taxon>
        <taxon>Basidiomycota</taxon>
        <taxon>Agaricomycotina</taxon>
        <taxon>Agaricomycetes</taxon>
        <taxon>Russulales</taxon>
        <taxon>Russulaceae</taxon>
        <taxon>Lactarius</taxon>
    </lineage>
</organism>
<feature type="transmembrane region" description="Helical" evidence="1">
    <location>
        <begin position="34"/>
        <end position="52"/>
    </location>
</feature>
<evidence type="ECO:0000256" key="1">
    <source>
        <dbReference type="SAM" id="Phobius"/>
    </source>
</evidence>
<dbReference type="EMBL" id="JAKELL010000001">
    <property type="protein sequence ID" value="KAH9001007.1"/>
    <property type="molecule type" value="Genomic_DNA"/>
</dbReference>
<dbReference type="Proteomes" id="UP001201163">
    <property type="component" value="Unassembled WGS sequence"/>
</dbReference>
<gene>
    <name evidence="2" type="ORF">EDB92DRAFT_2110125</name>
</gene>
<keyword evidence="3" id="KW-1185">Reference proteome</keyword>
<name>A0AAD4LR28_9AGAM</name>
<reference evidence="2" key="1">
    <citation type="submission" date="2022-01" db="EMBL/GenBank/DDBJ databases">
        <title>Comparative genomics reveals a dynamic genome evolution in the ectomycorrhizal milk-cap (Lactarius) mushrooms.</title>
        <authorList>
            <consortium name="DOE Joint Genome Institute"/>
            <person name="Lebreton A."/>
            <person name="Tang N."/>
            <person name="Kuo A."/>
            <person name="LaButti K."/>
            <person name="Drula E."/>
            <person name="Barry K."/>
            <person name="Clum A."/>
            <person name="Lipzen A."/>
            <person name="Mousain D."/>
            <person name="Ng V."/>
            <person name="Wang R."/>
            <person name="Wang X."/>
            <person name="Dai Y."/>
            <person name="Henrissat B."/>
            <person name="Grigoriev I.V."/>
            <person name="Guerin-Laguette A."/>
            <person name="Yu F."/>
            <person name="Martin F.M."/>
        </authorList>
    </citation>
    <scope>NUCLEOTIDE SEQUENCE</scope>
    <source>
        <strain evidence="2">QP</strain>
    </source>
</reference>